<dbReference type="NCBIfam" id="TIGR04498">
    <property type="entry name" value="AbiV_defense"/>
    <property type="match status" value="1"/>
</dbReference>
<dbReference type="AlphaFoldDB" id="B5I7A4"/>
<keyword evidence="2" id="KW-1185">Reference proteome</keyword>
<dbReference type="HOGENOM" id="CLU_3206044_0_0_11"/>
<dbReference type="Pfam" id="PF18728">
    <property type="entry name" value="HEPN_AbiV"/>
    <property type="match status" value="1"/>
</dbReference>
<sequence length="45" mass="4771">MDNASSLITDARTLLSAGSFGRARSLTVLAQKELGKALRQSSDAY</sequence>
<evidence type="ECO:0000313" key="1">
    <source>
        <dbReference type="EMBL" id="EDY60959.1"/>
    </source>
</evidence>
<accession>B5I7A4</accession>
<reference evidence="1" key="1">
    <citation type="submission" date="2009-10" db="EMBL/GenBank/DDBJ databases">
        <title>The genome sequence of Streptomyces sviceus strain ATCC 29083.</title>
        <authorList>
            <consortium name="The Broad Institute Genome Sequencing Platform"/>
            <consortium name="Broad Institute Microbial Sequencing Center"/>
            <person name="Fischbach M."/>
            <person name="Godfrey P."/>
            <person name="Ward D."/>
            <person name="Young S."/>
            <person name="Zeng Q."/>
            <person name="Koehrsen M."/>
            <person name="Alvarado L."/>
            <person name="Berlin A.M."/>
            <person name="Bochicchio J."/>
            <person name="Borenstein D."/>
            <person name="Chapman S.B."/>
            <person name="Chen Z."/>
            <person name="Engels R."/>
            <person name="Freedman E."/>
            <person name="Gellesch M."/>
            <person name="Goldberg J."/>
            <person name="Griggs A."/>
            <person name="Gujja S."/>
            <person name="Heilman E.R."/>
            <person name="Heiman D.I."/>
            <person name="Hepburn T.A."/>
            <person name="Howarth C."/>
            <person name="Jen D."/>
            <person name="Larson L."/>
            <person name="Lewis B."/>
            <person name="Mehta T."/>
            <person name="Park D."/>
            <person name="Pearson M."/>
            <person name="Richards J."/>
            <person name="Roberts A."/>
            <person name="Saif S."/>
            <person name="Shea T.D."/>
            <person name="Shenoy N."/>
            <person name="Sisk P."/>
            <person name="Stolte C."/>
            <person name="Sykes S.N."/>
            <person name="Thomson T."/>
            <person name="Walk T."/>
            <person name="White J."/>
            <person name="Yandava C."/>
            <person name="Straight P."/>
            <person name="Clardy J."/>
            <person name="Hung D."/>
            <person name="Kolter R."/>
            <person name="Mekalanos J."/>
            <person name="Walker S."/>
            <person name="Walsh C.T."/>
            <person name="Wieland-Brown L.C."/>
            <person name="Haas B."/>
            <person name="Nusbaum C."/>
            <person name="Birren B."/>
        </authorList>
    </citation>
    <scope>NUCLEOTIDE SEQUENCE [LARGE SCALE GENOMIC DNA]</scope>
    <source>
        <strain evidence="1">ATCC 29083</strain>
    </source>
</reference>
<organism evidence="1 2">
    <name type="scientific">Streptomyces sviceus (strain ATCC 29083 / DSM 924 / JCM 4929 / NBRC 13980 / NCIMB 11184 / NRRL 5439 / UC 5370)</name>
    <dbReference type="NCBI Taxonomy" id="463191"/>
    <lineage>
        <taxon>Bacteria</taxon>
        <taxon>Bacillati</taxon>
        <taxon>Actinomycetota</taxon>
        <taxon>Actinomycetes</taxon>
        <taxon>Kitasatosporales</taxon>
        <taxon>Streptomycetaceae</taxon>
        <taxon>Streptomyces</taxon>
    </lineage>
</organism>
<gene>
    <name evidence="1" type="ORF">SSEG_07539</name>
</gene>
<dbReference type="Proteomes" id="UP000002785">
    <property type="component" value="Chromosome"/>
</dbReference>
<protein>
    <submittedName>
        <fullName evidence="1">Uncharacterized protein</fullName>
    </submittedName>
</protein>
<name>B5I7A4_STRX2</name>
<proteinExistence type="predicted"/>
<dbReference type="EMBL" id="CM000951">
    <property type="protein sequence ID" value="EDY60959.1"/>
    <property type="molecule type" value="Genomic_DNA"/>
</dbReference>
<dbReference type="InterPro" id="IPR030987">
    <property type="entry name" value="AbiV"/>
</dbReference>
<evidence type="ECO:0000313" key="2">
    <source>
        <dbReference type="Proteomes" id="UP000002785"/>
    </source>
</evidence>